<dbReference type="EMBL" id="AB786875">
    <property type="protein sequence ID" value="BAO24303.1"/>
    <property type="molecule type" value="Genomic_DNA"/>
</dbReference>
<dbReference type="EMBL" id="AB786878">
    <property type="protein sequence ID" value="BAO24592.1"/>
    <property type="molecule type" value="Genomic_DNA"/>
</dbReference>
<accession>W0S140</accession>
<dbReference type="EMBL" id="AB786877">
    <property type="protein sequence ID" value="BAO24497.1"/>
    <property type="molecule type" value="Genomic_DNA"/>
</dbReference>
<organism evidence="5">
    <name type="scientific">Escherichia coli</name>
    <dbReference type="NCBI Taxonomy" id="562"/>
    <lineage>
        <taxon>Bacteria</taxon>
        <taxon>Pseudomonadati</taxon>
        <taxon>Pseudomonadota</taxon>
        <taxon>Gammaproteobacteria</taxon>
        <taxon>Enterobacterales</taxon>
        <taxon>Enterobacteriaceae</taxon>
        <taxon>Escherichia</taxon>
    </lineage>
</organism>
<name>W0S140_ECOLX</name>
<sequence length="72" mass="7903">MTVNPLICGSKLLSSGLIVQLIETLPTLNISVPATLLRFYNADSACATVVLTVKTTAKRMFNSFMRFLPKIK</sequence>
<proteinExistence type="predicted"/>
<evidence type="ECO:0000313" key="4">
    <source>
        <dbReference type="EMBL" id="BAO24497.1"/>
    </source>
</evidence>
<protein>
    <submittedName>
        <fullName evidence="5">Uncharacterized protein</fullName>
    </submittedName>
</protein>
<evidence type="ECO:0000313" key="2">
    <source>
        <dbReference type="EMBL" id="BAO24303.1"/>
    </source>
</evidence>
<reference evidence="5" key="1">
    <citation type="journal article" date="2014" name="Appl. Environ. Microbiol.">
        <title>Lineage-Specific Distribution of Insertion Sequence Excision Enhancer in Enterotoxigenic Escherichia coli Isolated from Swine.</title>
        <authorList>
            <person name="Kusumoto M."/>
            <person name="Fukamizu D."/>
            <person name="Ogura Y."/>
            <person name="Yoshida E."/>
            <person name="Yamamoto F."/>
            <person name="Iwata T."/>
            <person name="Ooka T."/>
            <person name="Akiba M."/>
            <person name="Hayashi T."/>
        </authorList>
    </citation>
    <scope>NUCLEOTIDE SEQUENCE</scope>
    <source>
        <strain evidence="1">E0046</strain>
        <strain evidence="2">E0092</strain>
        <strain evidence="3">E0124</strain>
        <strain evidence="4">E0217</strain>
        <strain evidence="5">E0223</strain>
    </source>
</reference>
<evidence type="ECO:0000313" key="1">
    <source>
        <dbReference type="EMBL" id="BAO24208.1"/>
    </source>
</evidence>
<dbReference type="AlphaFoldDB" id="W0S140"/>
<dbReference type="EMBL" id="AB786874">
    <property type="protein sequence ID" value="BAO24208.1"/>
    <property type="molecule type" value="Genomic_DNA"/>
</dbReference>
<evidence type="ECO:0000313" key="3">
    <source>
        <dbReference type="EMBL" id="BAO24400.1"/>
    </source>
</evidence>
<dbReference type="EMBL" id="AB786876">
    <property type="protein sequence ID" value="BAO24400.1"/>
    <property type="molecule type" value="Genomic_DNA"/>
</dbReference>
<evidence type="ECO:0000313" key="5">
    <source>
        <dbReference type="EMBL" id="BAO24592.1"/>
    </source>
</evidence>